<feature type="chain" id="PRO_5045109548" description="Magnesium transporter MgtE intracellular domain-containing protein" evidence="2">
    <location>
        <begin position="23"/>
        <end position="158"/>
    </location>
</feature>
<evidence type="ECO:0000313" key="4">
    <source>
        <dbReference type="Proteomes" id="UP001157911"/>
    </source>
</evidence>
<feature type="coiled-coil region" evidence="1">
    <location>
        <begin position="20"/>
        <end position="89"/>
    </location>
</feature>
<comment type="caution">
    <text evidence="3">The sequence shown here is derived from an EMBL/GenBank/DDBJ whole genome shotgun (WGS) entry which is preliminary data.</text>
</comment>
<evidence type="ECO:0000256" key="2">
    <source>
        <dbReference type="SAM" id="SignalP"/>
    </source>
</evidence>
<dbReference type="EMBL" id="FXUB01000003">
    <property type="protein sequence ID" value="SMP13824.1"/>
    <property type="molecule type" value="Genomic_DNA"/>
</dbReference>
<keyword evidence="1" id="KW-0175">Coiled coil</keyword>
<protein>
    <recommendedName>
        <fullName evidence="5">Magnesium transporter MgtE intracellular domain-containing protein</fullName>
    </recommendedName>
</protein>
<dbReference type="RefSeq" id="WP_283400630.1">
    <property type="nucleotide sequence ID" value="NZ_FXUB01000003.1"/>
</dbReference>
<gene>
    <name evidence="3" type="ORF">SAMN06265339_1170</name>
</gene>
<evidence type="ECO:0000313" key="3">
    <source>
        <dbReference type="EMBL" id="SMP13824.1"/>
    </source>
</evidence>
<proteinExistence type="predicted"/>
<keyword evidence="4" id="KW-1185">Reference proteome</keyword>
<keyword evidence="2" id="KW-0732">Signal</keyword>
<reference evidence="3 4" key="1">
    <citation type="submission" date="2017-05" db="EMBL/GenBank/DDBJ databases">
        <authorList>
            <person name="Varghese N."/>
            <person name="Submissions S."/>
        </authorList>
    </citation>
    <scope>NUCLEOTIDE SEQUENCE [LARGE SCALE GENOMIC DNA]</scope>
    <source>
        <strain evidence="3 4">DSM 15522</strain>
    </source>
</reference>
<accession>A0ABY1NPC4</accession>
<evidence type="ECO:0008006" key="5">
    <source>
        <dbReference type="Google" id="ProtNLM"/>
    </source>
</evidence>
<sequence length="158" mass="18254">MKYSVIIIVLLCSIFTPYKTQAQEAQKAEIQREMQKLIKLRSELQKLIQKKEELLKQIKQERAKLKAEKEALEKELKEAEAERYKKLAQIFEKMDPELAGQKISKMTNPKEAALIIYNMKTRLAGQVMNYVDPEMANKIVQILTQIKIPSSNSTANSQ</sequence>
<evidence type="ECO:0000256" key="1">
    <source>
        <dbReference type="SAM" id="Coils"/>
    </source>
</evidence>
<feature type="signal peptide" evidence="2">
    <location>
        <begin position="1"/>
        <end position="22"/>
    </location>
</feature>
<name>A0ABY1NPC4_9BACT</name>
<dbReference type="Proteomes" id="UP001157911">
    <property type="component" value="Unassembled WGS sequence"/>
</dbReference>
<organism evidence="3 4">
    <name type="scientific">Desulfurobacterium pacificum</name>
    <dbReference type="NCBI Taxonomy" id="240166"/>
    <lineage>
        <taxon>Bacteria</taxon>
        <taxon>Pseudomonadati</taxon>
        <taxon>Aquificota</taxon>
        <taxon>Aquificia</taxon>
        <taxon>Desulfurobacteriales</taxon>
        <taxon>Desulfurobacteriaceae</taxon>
        <taxon>Desulfurobacterium</taxon>
    </lineage>
</organism>